<evidence type="ECO:0000256" key="1">
    <source>
        <dbReference type="SAM" id="MobiDB-lite"/>
    </source>
</evidence>
<feature type="compositionally biased region" description="Polar residues" evidence="1">
    <location>
        <begin position="103"/>
        <end position="123"/>
    </location>
</feature>
<organism evidence="2 3">
    <name type="scientific">Euplotes crassus</name>
    <dbReference type="NCBI Taxonomy" id="5936"/>
    <lineage>
        <taxon>Eukaryota</taxon>
        <taxon>Sar</taxon>
        <taxon>Alveolata</taxon>
        <taxon>Ciliophora</taxon>
        <taxon>Intramacronucleata</taxon>
        <taxon>Spirotrichea</taxon>
        <taxon>Hypotrichia</taxon>
        <taxon>Euplotida</taxon>
        <taxon>Euplotidae</taxon>
        <taxon>Moneuplotes</taxon>
    </lineage>
</organism>
<feature type="region of interest" description="Disordered" evidence="1">
    <location>
        <begin position="97"/>
        <end position="123"/>
    </location>
</feature>
<sequence length="338" mass="39441">MAQNLKQKIRKIQRKTISSKKLSLKPAILQRNWHKVGKSLPRRDSESKRSARDKAISDKIFVEKNSVMSEDVKEIKKRRKRADRVNDNLVYHQFKIEQHELKSTQNQPPQTRSSPSRAISDQSSEVKANFYKDDYIDFTNSFDIKAKAKIKDLKRKSKRNNNDLIFDSVMHPSQKGIQQLFTPVKRDRKKLQRPDYHNKIIYSTASKLRNKINTKINLKEAAVLGNTQKIRKKGSALKAPSVRKKPIGYTLLKKFTPRKVKVELSSTFVNTLGKQSSLKSFQRKSFIKKKLLKEKSLKKTSRKSQSRLGTLFRKYGNCYKEDSKYLDGDHRLYRTKPS</sequence>
<proteinExistence type="predicted"/>
<gene>
    <name evidence="2" type="ORF">ECRASSUSDP1_LOCUS11344</name>
</gene>
<protein>
    <submittedName>
        <fullName evidence="2">Uncharacterized protein</fullName>
    </submittedName>
</protein>
<evidence type="ECO:0000313" key="3">
    <source>
        <dbReference type="Proteomes" id="UP001295684"/>
    </source>
</evidence>
<reference evidence="2" key="1">
    <citation type="submission" date="2023-07" db="EMBL/GenBank/DDBJ databases">
        <authorList>
            <consortium name="AG Swart"/>
            <person name="Singh M."/>
            <person name="Singh A."/>
            <person name="Seah K."/>
            <person name="Emmerich C."/>
        </authorList>
    </citation>
    <scope>NUCLEOTIDE SEQUENCE</scope>
    <source>
        <strain evidence="2">DP1</strain>
    </source>
</reference>
<accession>A0AAD1ULH1</accession>
<dbReference type="Proteomes" id="UP001295684">
    <property type="component" value="Unassembled WGS sequence"/>
</dbReference>
<keyword evidence="3" id="KW-1185">Reference proteome</keyword>
<dbReference type="AlphaFoldDB" id="A0AAD1ULH1"/>
<evidence type="ECO:0000313" key="2">
    <source>
        <dbReference type="EMBL" id="CAI2370036.1"/>
    </source>
</evidence>
<name>A0AAD1ULH1_EUPCR</name>
<dbReference type="EMBL" id="CAMPGE010011197">
    <property type="protein sequence ID" value="CAI2370036.1"/>
    <property type="molecule type" value="Genomic_DNA"/>
</dbReference>
<comment type="caution">
    <text evidence="2">The sequence shown here is derived from an EMBL/GenBank/DDBJ whole genome shotgun (WGS) entry which is preliminary data.</text>
</comment>